<dbReference type="AlphaFoldDB" id="A0A2P6RBC8"/>
<reference evidence="4 5" key="1">
    <citation type="journal article" date="2018" name="Nat. Genet.">
        <title>The Rosa genome provides new insights in the design of modern roses.</title>
        <authorList>
            <person name="Bendahmane M."/>
        </authorList>
    </citation>
    <scope>NUCLEOTIDE SEQUENCE [LARGE SCALE GENOMIC DNA]</scope>
    <source>
        <strain evidence="5">cv. Old Blush</strain>
    </source>
</reference>
<dbReference type="OMA" id="FERMHAR"/>
<keyword evidence="5" id="KW-1185">Reference proteome</keyword>
<dbReference type="InterPro" id="IPR046960">
    <property type="entry name" value="PPR_At4g14850-like_plant"/>
</dbReference>
<gene>
    <name evidence="4" type="ORF">RchiOBHm_Chr3g0471571</name>
</gene>
<comment type="caution">
    <text evidence="4">The sequence shown here is derived from an EMBL/GenBank/DDBJ whole genome shotgun (WGS) entry which is preliminary data.</text>
</comment>
<dbReference type="NCBIfam" id="TIGR00756">
    <property type="entry name" value="PPR"/>
    <property type="match status" value="3"/>
</dbReference>
<organism evidence="4 5">
    <name type="scientific">Rosa chinensis</name>
    <name type="common">China rose</name>
    <dbReference type="NCBI Taxonomy" id="74649"/>
    <lineage>
        <taxon>Eukaryota</taxon>
        <taxon>Viridiplantae</taxon>
        <taxon>Streptophyta</taxon>
        <taxon>Embryophyta</taxon>
        <taxon>Tracheophyta</taxon>
        <taxon>Spermatophyta</taxon>
        <taxon>Magnoliopsida</taxon>
        <taxon>eudicotyledons</taxon>
        <taxon>Gunneridae</taxon>
        <taxon>Pentapetalae</taxon>
        <taxon>rosids</taxon>
        <taxon>fabids</taxon>
        <taxon>Rosales</taxon>
        <taxon>Rosaceae</taxon>
        <taxon>Rosoideae</taxon>
        <taxon>Rosoideae incertae sedis</taxon>
        <taxon>Rosa</taxon>
    </lineage>
</organism>
<evidence type="ECO:0000313" key="5">
    <source>
        <dbReference type="Proteomes" id="UP000238479"/>
    </source>
</evidence>
<feature type="repeat" description="PPR" evidence="2">
    <location>
        <begin position="139"/>
        <end position="173"/>
    </location>
</feature>
<keyword evidence="1" id="KW-0677">Repeat</keyword>
<feature type="region of interest" description="Disordered" evidence="3">
    <location>
        <begin position="12"/>
        <end position="73"/>
    </location>
</feature>
<evidence type="ECO:0000313" key="4">
    <source>
        <dbReference type="EMBL" id="PRQ43731.1"/>
    </source>
</evidence>
<dbReference type="InterPro" id="IPR011990">
    <property type="entry name" value="TPR-like_helical_dom_sf"/>
</dbReference>
<dbReference type="GO" id="GO:0003723">
    <property type="term" value="F:RNA binding"/>
    <property type="evidence" value="ECO:0007669"/>
    <property type="project" value="InterPro"/>
</dbReference>
<accession>A0A2P6RBC8</accession>
<dbReference type="Gramene" id="PRQ43731">
    <property type="protein sequence ID" value="PRQ43731"/>
    <property type="gene ID" value="RchiOBHm_Chr3g0471571"/>
</dbReference>
<feature type="compositionally biased region" description="Polar residues" evidence="3">
    <location>
        <begin position="44"/>
        <end position="58"/>
    </location>
</feature>
<dbReference type="Proteomes" id="UP000238479">
    <property type="component" value="Chromosome 3"/>
</dbReference>
<proteinExistence type="predicted"/>
<dbReference type="PROSITE" id="PS51375">
    <property type="entry name" value="PPR"/>
    <property type="match status" value="2"/>
</dbReference>
<evidence type="ECO:0000256" key="2">
    <source>
        <dbReference type="PROSITE-ProRule" id="PRU00708"/>
    </source>
</evidence>
<dbReference type="EMBL" id="PDCK01000041">
    <property type="protein sequence ID" value="PRQ43731.1"/>
    <property type="molecule type" value="Genomic_DNA"/>
</dbReference>
<dbReference type="GO" id="GO:0009451">
    <property type="term" value="P:RNA modification"/>
    <property type="evidence" value="ECO:0007669"/>
    <property type="project" value="InterPro"/>
</dbReference>
<feature type="repeat" description="PPR" evidence="2">
    <location>
        <begin position="240"/>
        <end position="275"/>
    </location>
</feature>
<protein>
    <submittedName>
        <fullName evidence="4">Putative pentatricopeptide</fullName>
    </submittedName>
</protein>
<dbReference type="PANTHER" id="PTHR24015">
    <property type="entry name" value="OS07G0578800 PROTEIN-RELATED"/>
    <property type="match status" value="1"/>
</dbReference>
<dbReference type="Pfam" id="PF01535">
    <property type="entry name" value="PPR"/>
    <property type="match status" value="5"/>
</dbReference>
<name>A0A2P6RBC8_ROSCH</name>
<dbReference type="OrthoDB" id="745501at2759"/>
<dbReference type="Pfam" id="PF13041">
    <property type="entry name" value="PPR_2"/>
    <property type="match status" value="1"/>
</dbReference>
<feature type="compositionally biased region" description="Pro residues" evidence="3">
    <location>
        <begin position="12"/>
        <end position="27"/>
    </location>
</feature>
<dbReference type="InterPro" id="IPR002885">
    <property type="entry name" value="PPR_rpt"/>
</dbReference>
<sequence length="382" mass="41949">MNTVIQPTFAALPPPLSQYYPPKPPPHSSLSLSPSRPKPKTPLNFSTSLPTQSLQPLFTTPHPPNPNGSPQTHSLFSHLLHLLRLSSRHADPELARAVHASVLKLENDTHLGNALVSAYLKLGLVPDAYQVFQSLPCPNVVSFTALVSGFAKSGREDEAVELFCRMRRSGIEPNEYSFVAILTACIRILDLELGLQVHALAAKMGYLDYVFVSNAVMGLYGKCGCLDYALKVFDEMPHRDIASWNTVMASLANEFMYDEVFELFCEVLRGDGCVADYITLSTVLTACTGSNAFVEGQEVHAYAVKTGLEGNLSVGNALIELYGECGSVKDVAALFERMHARDVITWTEMITAYMDFGLVGLAVEMFCIRTIIVLNYYSSELL</sequence>
<evidence type="ECO:0000256" key="1">
    <source>
        <dbReference type="ARBA" id="ARBA00022737"/>
    </source>
</evidence>
<evidence type="ECO:0000256" key="3">
    <source>
        <dbReference type="SAM" id="MobiDB-lite"/>
    </source>
</evidence>
<dbReference type="Gene3D" id="1.25.40.10">
    <property type="entry name" value="Tetratricopeptide repeat domain"/>
    <property type="match status" value="3"/>
</dbReference>